<gene>
    <name evidence="2" type="primary">LOC110204222</name>
</gene>
<accession>A0A6P5JPE6</accession>
<evidence type="ECO:0000313" key="1">
    <source>
        <dbReference type="Proteomes" id="UP000515140"/>
    </source>
</evidence>
<sequence length="158" mass="17155">MNGTVTVDSTVGNDTLFLVTWTAQQPQMFVSDPRGKIYDTFSVDANSKMAYLKIPNTAKTLTLTVTSRASNPNVTPITLDCKMNKDTSTFPSPMVVYAEVRQGSLPIVGANVTALIESADGTTETLELLDNGAGADAFKNDGVYSRYFRSYKTNGRYS</sequence>
<organism evidence="1 2">
    <name type="scientific">Phascolarctos cinereus</name>
    <name type="common">Koala</name>
    <dbReference type="NCBI Taxonomy" id="38626"/>
    <lineage>
        <taxon>Eukaryota</taxon>
        <taxon>Metazoa</taxon>
        <taxon>Chordata</taxon>
        <taxon>Craniata</taxon>
        <taxon>Vertebrata</taxon>
        <taxon>Euteleostomi</taxon>
        <taxon>Mammalia</taxon>
        <taxon>Metatheria</taxon>
        <taxon>Diprotodontia</taxon>
        <taxon>Phascolarctidae</taxon>
        <taxon>Phascolarctos</taxon>
    </lineage>
</organism>
<protein>
    <submittedName>
        <fullName evidence="2">Calcium-activated chloride channel regulator 1-like isoform X2</fullName>
    </submittedName>
</protein>
<name>A0A6P5JPE6_PHACI</name>
<dbReference type="GeneID" id="110204222"/>
<dbReference type="RefSeq" id="XP_020836157.1">
    <property type="nucleotide sequence ID" value="XM_020980498.1"/>
</dbReference>
<dbReference type="Proteomes" id="UP000515140">
    <property type="component" value="Unplaced"/>
</dbReference>
<keyword evidence="1" id="KW-1185">Reference proteome</keyword>
<evidence type="ECO:0000313" key="2">
    <source>
        <dbReference type="RefSeq" id="XP_020836157.1"/>
    </source>
</evidence>
<proteinExistence type="predicted"/>
<dbReference type="AlphaFoldDB" id="A0A6P5JPE6"/>
<reference evidence="2" key="1">
    <citation type="submission" date="2025-08" db="UniProtKB">
        <authorList>
            <consortium name="RefSeq"/>
        </authorList>
    </citation>
    <scope>IDENTIFICATION</scope>
    <source>
        <tissue evidence="2">Spleen</tissue>
    </source>
</reference>